<reference evidence="13 14" key="1">
    <citation type="submission" date="2006-02" db="EMBL/GenBank/DDBJ databases">
        <authorList>
            <person name="Moran M.A."/>
            <person name="Kjelleberg S."/>
            <person name="Egan S."/>
            <person name="Saunders N."/>
            <person name="Thomas T."/>
            <person name="Ferriera S."/>
            <person name="Johnson J."/>
            <person name="Kravitz S."/>
            <person name="Halpern A."/>
            <person name="Remington K."/>
            <person name="Beeson K."/>
            <person name="Tran B."/>
            <person name="Rogers Y.-H."/>
            <person name="Friedman R."/>
            <person name="Venter J.C."/>
        </authorList>
    </citation>
    <scope>NUCLEOTIDE SEQUENCE [LARGE SCALE GENOMIC DNA]</scope>
    <source>
        <strain evidence="13 14">D2</strain>
    </source>
</reference>
<keyword evidence="9 12" id="KW-0472">Membrane</keyword>
<comment type="caution">
    <text evidence="13">The sequence shown here is derived from an EMBL/GenBank/DDBJ whole genome shotgun (WGS) entry which is preliminary data.</text>
</comment>
<feature type="transmembrane region" description="Helical" evidence="12">
    <location>
        <begin position="121"/>
        <end position="139"/>
    </location>
</feature>
<feature type="transmembrane region" description="Helical" evidence="12">
    <location>
        <begin position="20"/>
        <end position="39"/>
    </location>
</feature>
<feature type="transmembrane region" description="Helical" evidence="12">
    <location>
        <begin position="145"/>
        <end position="166"/>
    </location>
</feature>
<accession>A4CEW5</accession>
<evidence type="ECO:0000256" key="5">
    <source>
        <dbReference type="ARBA" id="ARBA00022989"/>
    </source>
</evidence>
<feature type="transmembrane region" description="Helical" evidence="12">
    <location>
        <begin position="90"/>
        <end position="109"/>
    </location>
</feature>
<dbReference type="GO" id="GO:0046872">
    <property type="term" value="F:metal ion binding"/>
    <property type="evidence" value="ECO:0007669"/>
    <property type="project" value="UniProtKB-KW"/>
</dbReference>
<evidence type="ECO:0000256" key="2">
    <source>
        <dbReference type="ARBA" id="ARBA00022475"/>
    </source>
</evidence>
<feature type="transmembrane region" description="Helical" evidence="12">
    <location>
        <begin position="318"/>
        <end position="338"/>
    </location>
</feature>
<evidence type="ECO:0000313" key="13">
    <source>
        <dbReference type="EMBL" id="EAR26844.1"/>
    </source>
</evidence>
<keyword evidence="2" id="KW-1003">Cell membrane</keyword>
<feature type="transmembrane region" description="Helical" evidence="12">
    <location>
        <begin position="261"/>
        <end position="278"/>
    </location>
</feature>
<evidence type="ECO:0000256" key="11">
    <source>
        <dbReference type="ARBA" id="ARBA00023444"/>
    </source>
</evidence>
<keyword evidence="6" id="KW-0560">Oxidoreductase</keyword>
<organism evidence="13 14">
    <name type="scientific">Pseudoalteromonas tunicata D2</name>
    <dbReference type="NCBI Taxonomy" id="87626"/>
    <lineage>
        <taxon>Bacteria</taxon>
        <taxon>Pseudomonadati</taxon>
        <taxon>Pseudomonadota</taxon>
        <taxon>Gammaproteobacteria</taxon>
        <taxon>Alteromonadales</taxon>
        <taxon>Pseudoalteromonadaceae</taxon>
        <taxon>Pseudoalteromonas</taxon>
    </lineage>
</organism>
<dbReference type="GO" id="GO:0006784">
    <property type="term" value="P:heme A biosynthetic process"/>
    <property type="evidence" value="ECO:0007669"/>
    <property type="project" value="InterPro"/>
</dbReference>
<keyword evidence="7" id="KW-0408">Iron</keyword>
<dbReference type="GO" id="GO:0016020">
    <property type="term" value="C:membrane"/>
    <property type="evidence" value="ECO:0007669"/>
    <property type="project" value="UniProtKB-SubCell"/>
</dbReference>
<evidence type="ECO:0000256" key="8">
    <source>
        <dbReference type="ARBA" id="ARBA00023133"/>
    </source>
</evidence>
<dbReference type="PANTHER" id="PTHR35457:SF1">
    <property type="entry name" value="HEME A SYNTHASE"/>
    <property type="match status" value="1"/>
</dbReference>
<keyword evidence="8" id="KW-0350">Heme biosynthesis</keyword>
<dbReference type="Proteomes" id="UP000006201">
    <property type="component" value="Unassembled WGS sequence"/>
</dbReference>
<sequence>MQEAAKYKGVNMIKKYKNLVLICCFFSICVVGLGAYTRLSDAGLGCPDWPGCYGFLTVPHHEIHSEVLSENFPGMVLETAKAWKEMIHRYFAGALGVLILVIAIGALLLNKRNIVPTRLPWFLVVLVIFQAALGMLTVTMQLQPLIVMGHLLGGFAIFSLTGLLYLRLCSKPIPGGDEGARPQYFATILALIVLLVQIALGGWLAANYAASHCADFPLCGPESMQHFSLWEVFQLPMSQSNYEYGVLSYEARMSIHLLHRFWAAITTIIILWALYRIWIHSYSSKIKQCVLTVLCALIAQLTLGVVLVLLQFPISVALAHNLMAAALLLSVIRLSYYIKVHS</sequence>
<evidence type="ECO:0000313" key="14">
    <source>
        <dbReference type="Proteomes" id="UP000006201"/>
    </source>
</evidence>
<dbReference type="InterPro" id="IPR003780">
    <property type="entry name" value="COX15/CtaA_fam"/>
</dbReference>
<dbReference type="Pfam" id="PF02628">
    <property type="entry name" value="COX15-CtaA"/>
    <property type="match status" value="1"/>
</dbReference>
<evidence type="ECO:0000256" key="6">
    <source>
        <dbReference type="ARBA" id="ARBA00023002"/>
    </source>
</evidence>
<dbReference type="STRING" id="87626.PTD2_16906"/>
<name>A4CEW5_9GAMM</name>
<protein>
    <submittedName>
        <fullName evidence="13">Putative Cytochrome oxidase assembly protein</fullName>
    </submittedName>
</protein>
<feature type="transmembrane region" description="Helical" evidence="12">
    <location>
        <begin position="290"/>
        <end position="312"/>
    </location>
</feature>
<evidence type="ECO:0000256" key="10">
    <source>
        <dbReference type="ARBA" id="ARBA00023157"/>
    </source>
</evidence>
<evidence type="ECO:0000256" key="7">
    <source>
        <dbReference type="ARBA" id="ARBA00023004"/>
    </source>
</evidence>
<keyword evidence="5 12" id="KW-1133">Transmembrane helix</keyword>
<comment type="subcellular location">
    <subcellularLocation>
        <location evidence="1">Membrane</location>
        <topology evidence="1">Multi-pass membrane protein</topology>
    </subcellularLocation>
</comment>
<dbReference type="AlphaFoldDB" id="A4CEW5"/>
<feature type="transmembrane region" description="Helical" evidence="12">
    <location>
        <begin position="186"/>
        <end position="206"/>
    </location>
</feature>
<dbReference type="GO" id="GO:0016491">
    <property type="term" value="F:oxidoreductase activity"/>
    <property type="evidence" value="ECO:0007669"/>
    <property type="project" value="UniProtKB-KW"/>
</dbReference>
<evidence type="ECO:0000256" key="9">
    <source>
        <dbReference type="ARBA" id="ARBA00023136"/>
    </source>
</evidence>
<evidence type="ECO:0000256" key="1">
    <source>
        <dbReference type="ARBA" id="ARBA00004141"/>
    </source>
</evidence>
<evidence type="ECO:0000256" key="3">
    <source>
        <dbReference type="ARBA" id="ARBA00022692"/>
    </source>
</evidence>
<dbReference type="PANTHER" id="PTHR35457">
    <property type="entry name" value="HEME A SYNTHASE"/>
    <property type="match status" value="1"/>
</dbReference>
<dbReference type="InterPro" id="IPR050450">
    <property type="entry name" value="COX15/CtaA_HemeA_synthase"/>
</dbReference>
<dbReference type="HOGENOM" id="CLU_041525_0_0_6"/>
<proteinExistence type="predicted"/>
<keyword evidence="3 12" id="KW-0812">Transmembrane</keyword>
<evidence type="ECO:0000256" key="4">
    <source>
        <dbReference type="ARBA" id="ARBA00022723"/>
    </source>
</evidence>
<keyword evidence="14" id="KW-1185">Reference proteome</keyword>
<dbReference type="eggNOG" id="COG1612">
    <property type="taxonomic scope" value="Bacteria"/>
</dbReference>
<keyword evidence="10" id="KW-1015">Disulfide bond</keyword>
<evidence type="ECO:0000256" key="12">
    <source>
        <dbReference type="SAM" id="Phobius"/>
    </source>
</evidence>
<keyword evidence="4" id="KW-0479">Metal-binding</keyword>
<dbReference type="EMBL" id="AAOH01000009">
    <property type="protein sequence ID" value="EAR26844.1"/>
    <property type="molecule type" value="Genomic_DNA"/>
</dbReference>
<comment type="pathway">
    <text evidence="11">Porphyrin-containing compound metabolism.</text>
</comment>
<gene>
    <name evidence="13" type="ORF">PTD2_16906</name>
</gene>